<reference evidence="4 5" key="1">
    <citation type="submission" date="2019-06" db="EMBL/GenBank/DDBJ databases">
        <title>Genome sequencing of plant associated microbes to promote plant fitness in Sorghum bicolor and Oryza sativa.</title>
        <authorList>
            <person name="Coleman-Derr D."/>
        </authorList>
    </citation>
    <scope>NUCLEOTIDE SEQUENCE [LARGE SCALE GENOMIC DNA]</scope>
    <source>
        <strain evidence="4 5">KV-663</strain>
    </source>
</reference>
<feature type="region of interest" description="Disordered" evidence="1">
    <location>
        <begin position="1"/>
        <end position="33"/>
    </location>
</feature>
<feature type="transmembrane region" description="Helical" evidence="2">
    <location>
        <begin position="37"/>
        <end position="55"/>
    </location>
</feature>
<dbReference type="InterPro" id="IPR009683">
    <property type="entry name" value="Extensin-like_C"/>
</dbReference>
<dbReference type="RefSeq" id="WP_260439698.1">
    <property type="nucleotide sequence ID" value="NZ_VFPM01000002.1"/>
</dbReference>
<gene>
    <name evidence="4" type="ORF">FBY41_2242</name>
</gene>
<organism evidence="4 5">
    <name type="scientific">Humibacillus xanthopallidus</name>
    <dbReference type="NCBI Taxonomy" id="412689"/>
    <lineage>
        <taxon>Bacteria</taxon>
        <taxon>Bacillati</taxon>
        <taxon>Actinomycetota</taxon>
        <taxon>Actinomycetes</taxon>
        <taxon>Micrococcales</taxon>
        <taxon>Intrasporangiaceae</taxon>
        <taxon>Humibacillus</taxon>
    </lineage>
</organism>
<evidence type="ECO:0000313" key="5">
    <source>
        <dbReference type="Proteomes" id="UP000316747"/>
    </source>
</evidence>
<dbReference type="AlphaFoldDB" id="A0A543HV41"/>
<evidence type="ECO:0000259" key="3">
    <source>
        <dbReference type="Pfam" id="PF06904"/>
    </source>
</evidence>
<dbReference type="Pfam" id="PF06904">
    <property type="entry name" value="Extensin-like_C"/>
    <property type="match status" value="1"/>
</dbReference>
<dbReference type="EMBL" id="VFPM01000002">
    <property type="protein sequence ID" value="TQM62213.1"/>
    <property type="molecule type" value="Genomic_DNA"/>
</dbReference>
<evidence type="ECO:0000256" key="1">
    <source>
        <dbReference type="SAM" id="MobiDB-lite"/>
    </source>
</evidence>
<feature type="domain" description="Extensin-like C-terminal" evidence="3">
    <location>
        <begin position="150"/>
        <end position="230"/>
    </location>
</feature>
<accession>A0A543HV41</accession>
<proteinExistence type="predicted"/>
<evidence type="ECO:0000313" key="4">
    <source>
        <dbReference type="EMBL" id="TQM62213.1"/>
    </source>
</evidence>
<dbReference type="Proteomes" id="UP000316747">
    <property type="component" value="Unassembled WGS sequence"/>
</dbReference>
<keyword evidence="2" id="KW-0472">Membrane</keyword>
<dbReference type="InterPro" id="IPR006311">
    <property type="entry name" value="TAT_signal"/>
</dbReference>
<protein>
    <submittedName>
        <fullName evidence="4">Extensin-like protein</fullName>
    </submittedName>
</protein>
<sequence>MEDTERRAPEGPRTADGPRPTDGPRQTDSRPMTRRRLLTLGALGVAAAGGTYAVTQAGGIPSLPDVPGLSGLSAPAPRELRIDPAPVDYTELQSRRAVGTAAYVYEVNGRRSAYYVTEAFGKRLDRWIALHRKHIGQVPDELRSYGAWVRGSSTSWHSSGEAIDIARLRADGKDLVSLRHDLWRDAPASELRRRLALYWRTAAGLHHEFADVLTYLFDDAHANHIHVDIGRFGPEQPRLIQRSNAQVQAVQAMCRHVWGRTEVQITGDYDDVTRDATTRILEQAGGPGELAESREAWQAFMVATMQRA</sequence>
<keyword evidence="5" id="KW-1185">Reference proteome</keyword>
<keyword evidence="2" id="KW-1133">Transmembrane helix</keyword>
<comment type="caution">
    <text evidence="4">The sequence shown here is derived from an EMBL/GenBank/DDBJ whole genome shotgun (WGS) entry which is preliminary data.</text>
</comment>
<keyword evidence="2" id="KW-0812">Transmembrane</keyword>
<dbReference type="PROSITE" id="PS51318">
    <property type="entry name" value="TAT"/>
    <property type="match status" value="1"/>
</dbReference>
<name>A0A543HV41_9MICO</name>
<feature type="compositionally biased region" description="Basic and acidic residues" evidence="1">
    <location>
        <begin position="1"/>
        <end position="10"/>
    </location>
</feature>
<evidence type="ECO:0000256" key="2">
    <source>
        <dbReference type="SAM" id="Phobius"/>
    </source>
</evidence>